<evidence type="ECO:0000313" key="9">
    <source>
        <dbReference type="Proteomes" id="UP000002384"/>
    </source>
</evidence>
<evidence type="ECO:0000256" key="2">
    <source>
        <dbReference type="ARBA" id="ARBA00022908"/>
    </source>
</evidence>
<dbReference type="EMBL" id="CP001291">
    <property type="protein sequence ID" value="ACK73208.1"/>
    <property type="molecule type" value="Genomic_DNA"/>
</dbReference>
<protein>
    <submittedName>
        <fullName evidence="8">Integrase family protein</fullName>
    </submittedName>
</protein>
<evidence type="ECO:0000259" key="7">
    <source>
        <dbReference type="PROSITE" id="PS51900"/>
    </source>
</evidence>
<evidence type="ECO:0000256" key="5">
    <source>
        <dbReference type="PROSITE-ProRule" id="PRU01248"/>
    </source>
</evidence>
<keyword evidence="3 5" id="KW-0238">DNA-binding</keyword>
<evidence type="ECO:0000256" key="3">
    <source>
        <dbReference type="ARBA" id="ARBA00023125"/>
    </source>
</evidence>
<keyword evidence="4" id="KW-0233">DNA recombination</keyword>
<gene>
    <name evidence="8" type="ordered locus">PCC7424_4851</name>
</gene>
<dbReference type="InterPro" id="IPR013762">
    <property type="entry name" value="Integrase-like_cat_sf"/>
</dbReference>
<dbReference type="PANTHER" id="PTHR30349:SF64">
    <property type="entry name" value="PROPHAGE INTEGRASE INTD-RELATED"/>
    <property type="match status" value="1"/>
</dbReference>
<evidence type="ECO:0000256" key="4">
    <source>
        <dbReference type="ARBA" id="ARBA00023172"/>
    </source>
</evidence>
<dbReference type="eggNOG" id="COG4974">
    <property type="taxonomic scope" value="Bacteria"/>
</dbReference>
<dbReference type="STRING" id="65393.PCC7424_4851"/>
<dbReference type="GO" id="GO:0006310">
    <property type="term" value="P:DNA recombination"/>
    <property type="evidence" value="ECO:0007669"/>
    <property type="project" value="UniProtKB-KW"/>
</dbReference>
<comment type="similarity">
    <text evidence="1">Belongs to the 'phage' integrase family.</text>
</comment>
<dbReference type="InterPro" id="IPR011010">
    <property type="entry name" value="DNA_brk_join_enz"/>
</dbReference>
<name>B7KE90_GLOC7</name>
<dbReference type="SUPFAM" id="SSF56349">
    <property type="entry name" value="DNA breaking-rejoining enzymes"/>
    <property type="match status" value="1"/>
</dbReference>
<keyword evidence="2" id="KW-0229">DNA integration</keyword>
<dbReference type="Proteomes" id="UP000002384">
    <property type="component" value="Chromosome"/>
</dbReference>
<keyword evidence="9" id="KW-1185">Reference proteome</keyword>
<proteinExistence type="inferred from homology"/>
<dbReference type="RefSeq" id="WP_015956790.1">
    <property type="nucleotide sequence ID" value="NC_011729.1"/>
</dbReference>
<feature type="domain" description="Core-binding (CB)" evidence="7">
    <location>
        <begin position="21"/>
        <end position="98"/>
    </location>
</feature>
<dbReference type="InterPro" id="IPR010998">
    <property type="entry name" value="Integrase_recombinase_N"/>
</dbReference>
<dbReference type="InterPro" id="IPR044068">
    <property type="entry name" value="CB"/>
</dbReference>
<dbReference type="InterPro" id="IPR002104">
    <property type="entry name" value="Integrase_catalytic"/>
</dbReference>
<dbReference type="PANTHER" id="PTHR30349">
    <property type="entry name" value="PHAGE INTEGRASE-RELATED"/>
    <property type="match status" value="1"/>
</dbReference>
<dbReference type="InterPro" id="IPR004107">
    <property type="entry name" value="Integrase_SAM-like_N"/>
</dbReference>
<dbReference type="HOGENOM" id="CLU_027562_9_5_3"/>
<dbReference type="PROSITE" id="PS51898">
    <property type="entry name" value="TYR_RECOMBINASE"/>
    <property type="match status" value="1"/>
</dbReference>
<evidence type="ECO:0000259" key="6">
    <source>
        <dbReference type="PROSITE" id="PS51898"/>
    </source>
</evidence>
<evidence type="ECO:0000256" key="1">
    <source>
        <dbReference type="ARBA" id="ARBA00008857"/>
    </source>
</evidence>
<reference evidence="9" key="1">
    <citation type="journal article" date="2011" name="MBio">
        <title>Novel metabolic attributes of the genus Cyanothece, comprising a group of unicellular nitrogen-fixing Cyanobacteria.</title>
        <authorList>
            <person name="Bandyopadhyay A."/>
            <person name="Elvitigala T."/>
            <person name="Welsh E."/>
            <person name="Stockel J."/>
            <person name="Liberton M."/>
            <person name="Min H."/>
            <person name="Sherman L.A."/>
            <person name="Pakrasi H.B."/>
        </authorList>
    </citation>
    <scope>NUCLEOTIDE SEQUENCE [LARGE SCALE GENOMIC DNA]</scope>
    <source>
        <strain evidence="9">PCC 7424</strain>
    </source>
</reference>
<dbReference type="GO" id="GO:0003677">
    <property type="term" value="F:DNA binding"/>
    <property type="evidence" value="ECO:0007669"/>
    <property type="project" value="UniProtKB-UniRule"/>
</dbReference>
<dbReference type="KEGG" id="cyc:PCC7424_4851"/>
<dbReference type="GO" id="GO:0015074">
    <property type="term" value="P:DNA integration"/>
    <property type="evidence" value="ECO:0007669"/>
    <property type="project" value="UniProtKB-KW"/>
</dbReference>
<dbReference type="Gene3D" id="1.10.443.10">
    <property type="entry name" value="Intergrase catalytic core"/>
    <property type="match status" value="1"/>
</dbReference>
<dbReference type="Gene3D" id="1.10.150.130">
    <property type="match status" value="1"/>
</dbReference>
<dbReference type="Pfam" id="PF13495">
    <property type="entry name" value="Phage_int_SAM_4"/>
    <property type="match status" value="1"/>
</dbReference>
<dbReference type="AlphaFoldDB" id="B7KE90"/>
<organism evidence="8 9">
    <name type="scientific">Gloeothece citriformis (strain PCC 7424)</name>
    <name type="common">Cyanothece sp. (strain PCC 7424)</name>
    <dbReference type="NCBI Taxonomy" id="65393"/>
    <lineage>
        <taxon>Bacteria</taxon>
        <taxon>Bacillati</taxon>
        <taxon>Cyanobacteriota</taxon>
        <taxon>Cyanophyceae</taxon>
        <taxon>Oscillatoriophycideae</taxon>
        <taxon>Chroococcales</taxon>
        <taxon>Aphanothecaceae</taxon>
        <taxon>Gloeothece</taxon>
        <taxon>Gloeothece citriformis</taxon>
    </lineage>
</organism>
<sequence length="294" mass="33102">MMKTNVPSSSSAMVYAVSDACTDTQLVSIWLAGKSKTSQNTYASHIKQFLEYVGKPLKELKLEDMQLWVSSLENSQRYKTATLKLKINTVKSLLTFGQKVGYLQFNIGSAVKPPNPKNELSSRMLSETEVTTLIEKANQNQRDRIILKLMYVCGMRVSEVVGLNWRDLVPNNNGGLAIVLGKGGKTRVVLIPEKLWLDIQQLPKTDDAVFISRKKNRISRKTVHYMIKQYAKQAGINGNVSPHWLRHSHATHSIERGCNLHLLQQSLGHSNLSITSRYLHARPNEGSSQFIQDI</sequence>
<feature type="domain" description="Tyr recombinase" evidence="6">
    <location>
        <begin position="119"/>
        <end position="291"/>
    </location>
</feature>
<dbReference type="InterPro" id="IPR050090">
    <property type="entry name" value="Tyrosine_recombinase_XerCD"/>
</dbReference>
<evidence type="ECO:0000313" key="8">
    <source>
        <dbReference type="EMBL" id="ACK73208.1"/>
    </source>
</evidence>
<accession>B7KE90</accession>
<dbReference type="PROSITE" id="PS51900">
    <property type="entry name" value="CB"/>
    <property type="match status" value="1"/>
</dbReference>
<dbReference type="Pfam" id="PF00589">
    <property type="entry name" value="Phage_integrase"/>
    <property type="match status" value="1"/>
</dbReference>